<dbReference type="EMBL" id="CAWYQH010000141">
    <property type="protein sequence ID" value="CAK8694197.1"/>
    <property type="molecule type" value="Genomic_DNA"/>
</dbReference>
<gene>
    <name evidence="1" type="ORF">CVLEPA_LOCUS27586</name>
</gene>
<sequence>GSKTLGKLLKEEAQDLHQVRLSAPPYSHRNKVEDLKLKQVVKLINLAVAAEDVFNCILN</sequence>
<dbReference type="Proteomes" id="UP001642483">
    <property type="component" value="Unassembled WGS sequence"/>
</dbReference>
<feature type="non-terminal residue" evidence="1">
    <location>
        <position position="1"/>
    </location>
</feature>
<proteinExistence type="predicted"/>
<evidence type="ECO:0000313" key="2">
    <source>
        <dbReference type="Proteomes" id="UP001642483"/>
    </source>
</evidence>
<evidence type="ECO:0000313" key="1">
    <source>
        <dbReference type="EMBL" id="CAK8694197.1"/>
    </source>
</evidence>
<protein>
    <submittedName>
        <fullName evidence="1">Uncharacterized protein</fullName>
    </submittedName>
</protein>
<accession>A0ABP0GRD3</accession>
<name>A0ABP0GRD3_CLALP</name>
<keyword evidence="2" id="KW-1185">Reference proteome</keyword>
<organism evidence="1 2">
    <name type="scientific">Clavelina lepadiformis</name>
    <name type="common">Light-bulb sea squirt</name>
    <name type="synonym">Ascidia lepadiformis</name>
    <dbReference type="NCBI Taxonomy" id="159417"/>
    <lineage>
        <taxon>Eukaryota</taxon>
        <taxon>Metazoa</taxon>
        <taxon>Chordata</taxon>
        <taxon>Tunicata</taxon>
        <taxon>Ascidiacea</taxon>
        <taxon>Aplousobranchia</taxon>
        <taxon>Clavelinidae</taxon>
        <taxon>Clavelina</taxon>
    </lineage>
</organism>
<reference evidence="1 2" key="1">
    <citation type="submission" date="2024-02" db="EMBL/GenBank/DDBJ databases">
        <authorList>
            <person name="Daric V."/>
            <person name="Darras S."/>
        </authorList>
    </citation>
    <scope>NUCLEOTIDE SEQUENCE [LARGE SCALE GENOMIC DNA]</scope>
</reference>
<comment type="caution">
    <text evidence="1">The sequence shown here is derived from an EMBL/GenBank/DDBJ whole genome shotgun (WGS) entry which is preliminary data.</text>
</comment>